<sequence length="370" mass="42425">MRKIEERFLISPFLVFFVISSIQIGVGILGFQRIIAKAAGYDSWISIIASGVLVIIIISLMYRMLEKSDDGDIISVHQIVFGKWIGNFLSFLFTIYLVGMSIIVLRTYIEVIQVWLFPEFNVPVFTIYFLILTYYVISGGFRTVVGISLFSILLPSYLIFTVIFPLEYADFGNLLPILDHSLLELANATKGMTLSMMGFEVLLVFYPFIKKPKDSRKWAYFGVSYVTFIYLAYGLTAFMFFSEAQLEKQIWATLSMWKIVELPFVARFEYIGIASYILIILPNVCLALWASSRGMKRIFSIKQKSALLVQMLVALIVISLLNSRLVINTANDILAEIGFYFNFVYIPLLFVLLVIRTKMREKNEETPNHK</sequence>
<dbReference type="InterPro" id="IPR004761">
    <property type="entry name" value="Spore_GerAB"/>
</dbReference>
<organism evidence="9 10">
    <name type="scientific">Litchfieldia luteola</name>
    <dbReference type="NCBI Taxonomy" id="682179"/>
    <lineage>
        <taxon>Bacteria</taxon>
        <taxon>Bacillati</taxon>
        <taxon>Bacillota</taxon>
        <taxon>Bacilli</taxon>
        <taxon>Bacillales</taxon>
        <taxon>Bacillaceae</taxon>
        <taxon>Litchfieldia</taxon>
    </lineage>
</organism>
<evidence type="ECO:0000256" key="4">
    <source>
        <dbReference type="ARBA" id="ARBA00022544"/>
    </source>
</evidence>
<evidence type="ECO:0000256" key="1">
    <source>
        <dbReference type="ARBA" id="ARBA00004141"/>
    </source>
</evidence>
<gene>
    <name evidence="9" type="ORF">IMZ08_02355</name>
</gene>
<feature type="transmembrane region" description="Helical" evidence="8">
    <location>
        <begin position="144"/>
        <end position="166"/>
    </location>
</feature>
<dbReference type="EMBL" id="JADCLJ010000007">
    <property type="protein sequence ID" value="MBE4906900.1"/>
    <property type="molecule type" value="Genomic_DNA"/>
</dbReference>
<keyword evidence="7 8" id="KW-0472">Membrane</keyword>
<comment type="subcellular location">
    <subcellularLocation>
        <location evidence="1">Membrane</location>
        <topology evidence="1">Multi-pass membrane protein</topology>
    </subcellularLocation>
</comment>
<feature type="transmembrane region" description="Helical" evidence="8">
    <location>
        <begin position="12"/>
        <end position="31"/>
    </location>
</feature>
<evidence type="ECO:0000256" key="5">
    <source>
        <dbReference type="ARBA" id="ARBA00022692"/>
    </source>
</evidence>
<feature type="transmembrane region" description="Helical" evidence="8">
    <location>
        <begin position="218"/>
        <end position="241"/>
    </location>
</feature>
<dbReference type="Pfam" id="PF03845">
    <property type="entry name" value="Spore_permease"/>
    <property type="match status" value="1"/>
</dbReference>
<evidence type="ECO:0000313" key="10">
    <source>
        <dbReference type="Proteomes" id="UP001516662"/>
    </source>
</evidence>
<dbReference type="PANTHER" id="PTHR34975">
    <property type="entry name" value="SPORE GERMINATION PROTEIN A2"/>
    <property type="match status" value="1"/>
</dbReference>
<dbReference type="RefSeq" id="WP_193534392.1">
    <property type="nucleotide sequence ID" value="NZ_JADCLJ010000007.1"/>
</dbReference>
<accession>A0ABR9QEJ4</accession>
<proteinExistence type="inferred from homology"/>
<evidence type="ECO:0000256" key="6">
    <source>
        <dbReference type="ARBA" id="ARBA00022989"/>
    </source>
</evidence>
<evidence type="ECO:0000256" key="2">
    <source>
        <dbReference type="ARBA" id="ARBA00007998"/>
    </source>
</evidence>
<feature type="transmembrane region" description="Helical" evidence="8">
    <location>
        <begin position="333"/>
        <end position="355"/>
    </location>
</feature>
<feature type="transmembrane region" description="Helical" evidence="8">
    <location>
        <begin position="43"/>
        <end position="63"/>
    </location>
</feature>
<name>A0ABR9QEJ4_9BACI</name>
<keyword evidence="6 8" id="KW-1133">Transmembrane helix</keyword>
<keyword evidence="10" id="KW-1185">Reference proteome</keyword>
<evidence type="ECO:0000256" key="7">
    <source>
        <dbReference type="ARBA" id="ARBA00023136"/>
    </source>
</evidence>
<comment type="caution">
    <text evidence="9">The sequence shown here is derived from an EMBL/GenBank/DDBJ whole genome shotgun (WGS) entry which is preliminary data.</text>
</comment>
<comment type="similarity">
    <text evidence="2">Belongs to the amino acid-polyamine-organocation (APC) superfamily. Spore germination protein (SGP) (TC 2.A.3.9) family.</text>
</comment>
<evidence type="ECO:0000256" key="3">
    <source>
        <dbReference type="ARBA" id="ARBA00022448"/>
    </source>
</evidence>
<dbReference type="Proteomes" id="UP001516662">
    <property type="component" value="Unassembled WGS sequence"/>
</dbReference>
<feature type="transmembrane region" description="Helical" evidence="8">
    <location>
        <begin position="306"/>
        <end position="327"/>
    </location>
</feature>
<feature type="transmembrane region" description="Helical" evidence="8">
    <location>
        <begin position="84"/>
        <end position="109"/>
    </location>
</feature>
<keyword evidence="4" id="KW-0309">Germination</keyword>
<evidence type="ECO:0000313" key="9">
    <source>
        <dbReference type="EMBL" id="MBE4906900.1"/>
    </source>
</evidence>
<feature type="transmembrane region" description="Helical" evidence="8">
    <location>
        <begin position="186"/>
        <end position="206"/>
    </location>
</feature>
<feature type="transmembrane region" description="Helical" evidence="8">
    <location>
        <begin position="115"/>
        <end position="137"/>
    </location>
</feature>
<feature type="transmembrane region" description="Helical" evidence="8">
    <location>
        <begin position="270"/>
        <end position="290"/>
    </location>
</feature>
<keyword evidence="3" id="KW-0813">Transport</keyword>
<dbReference type="NCBIfam" id="TIGR00912">
    <property type="entry name" value="2A0309"/>
    <property type="match status" value="1"/>
</dbReference>
<keyword evidence="5 8" id="KW-0812">Transmembrane</keyword>
<protein>
    <submittedName>
        <fullName evidence="9">GerAB/ArcD/ProY family transporter</fullName>
    </submittedName>
</protein>
<evidence type="ECO:0000256" key="8">
    <source>
        <dbReference type="SAM" id="Phobius"/>
    </source>
</evidence>
<dbReference type="Gene3D" id="1.20.1740.10">
    <property type="entry name" value="Amino acid/polyamine transporter I"/>
    <property type="match status" value="1"/>
</dbReference>
<dbReference type="PANTHER" id="PTHR34975:SF2">
    <property type="entry name" value="SPORE GERMINATION PROTEIN A2"/>
    <property type="match status" value="1"/>
</dbReference>
<reference evidence="9 10" key="1">
    <citation type="submission" date="2020-10" db="EMBL/GenBank/DDBJ databases">
        <title>Bacillus sp. HD4P25, an endophyte from a halophyte.</title>
        <authorList>
            <person name="Sun J.-Q."/>
        </authorList>
    </citation>
    <scope>NUCLEOTIDE SEQUENCE [LARGE SCALE GENOMIC DNA]</scope>
    <source>
        <strain evidence="9 10">YIM 93174</strain>
    </source>
</reference>